<proteinExistence type="predicted"/>
<dbReference type="EMBL" id="CM040462">
    <property type="protein sequence ID" value="MCI4381534.1"/>
    <property type="molecule type" value="Genomic_DNA"/>
</dbReference>
<gene>
    <name evidence="1" type="ORF">PGIGA_G00253020</name>
</gene>
<dbReference type="Proteomes" id="UP000829447">
    <property type="component" value="Linkage Group LG9"/>
</dbReference>
<reference evidence="1 2" key="1">
    <citation type="journal article" date="2022" name="bioRxiv">
        <title>An ancient truncated duplication of the anti-Mullerian hormone receptor type 2 gene is a potential conserved master sex determinant in the Pangasiidae catfish family.</title>
        <authorList>
            <person name="Wen M."/>
            <person name="Pan Q."/>
            <person name="Jouanno E."/>
            <person name="Montfort J."/>
            <person name="Zahm M."/>
            <person name="Cabau C."/>
            <person name="Klopp C."/>
            <person name="Iampietro C."/>
            <person name="Roques C."/>
            <person name="Bouchez O."/>
            <person name="Castinel A."/>
            <person name="Donnadieu C."/>
            <person name="Parrinello H."/>
            <person name="Poncet C."/>
            <person name="Belmonte E."/>
            <person name="Gautier V."/>
            <person name="Avarre J.-C."/>
            <person name="Dugue R."/>
            <person name="Gustiano R."/>
            <person name="Ha T.T.T."/>
            <person name="Campet M."/>
            <person name="Sriphairoj K."/>
            <person name="Ribolli J."/>
            <person name="de Almeida F.L."/>
            <person name="Desvignes T."/>
            <person name="Postlethwait J.H."/>
            <person name="Bucao C.F."/>
            <person name="Robinson-Rechavi M."/>
            <person name="Bobe J."/>
            <person name="Herpin A."/>
            <person name="Guiguen Y."/>
        </authorList>
    </citation>
    <scope>NUCLEOTIDE SEQUENCE [LARGE SCALE GENOMIC DNA]</scope>
    <source>
        <strain evidence="1">YG-Dec2019</strain>
    </source>
</reference>
<comment type="caution">
    <text evidence="1">The sequence shown here is derived from an EMBL/GenBank/DDBJ whole genome shotgun (WGS) entry which is preliminary data.</text>
</comment>
<sequence>MISSESSGKQGRRANSQGSDTRKERGKTVHLDIILGCHPAEEGRGSLLVINIGNLMMFLLLFGQGLDHLLDWNSASFSMPASHCSPSRSRVSAPEMSEMSSLLPMVLSISDSINLIN</sequence>
<evidence type="ECO:0000313" key="2">
    <source>
        <dbReference type="Proteomes" id="UP000829447"/>
    </source>
</evidence>
<evidence type="ECO:0000313" key="1">
    <source>
        <dbReference type="EMBL" id="MCI4381534.1"/>
    </source>
</evidence>
<organism evidence="1 2">
    <name type="scientific">Pangasianodon gigas</name>
    <name type="common">Mekong giant catfish</name>
    <name type="synonym">Pangasius gigas</name>
    <dbReference type="NCBI Taxonomy" id="30993"/>
    <lineage>
        <taxon>Eukaryota</taxon>
        <taxon>Metazoa</taxon>
        <taxon>Chordata</taxon>
        <taxon>Craniata</taxon>
        <taxon>Vertebrata</taxon>
        <taxon>Euteleostomi</taxon>
        <taxon>Actinopterygii</taxon>
        <taxon>Neopterygii</taxon>
        <taxon>Teleostei</taxon>
        <taxon>Ostariophysi</taxon>
        <taxon>Siluriformes</taxon>
        <taxon>Pangasiidae</taxon>
        <taxon>Pangasianodon</taxon>
    </lineage>
</organism>
<protein>
    <submittedName>
        <fullName evidence="1">Uncharacterized protein</fullName>
    </submittedName>
</protein>
<accession>A0ACC5WQY9</accession>
<keyword evidence="2" id="KW-1185">Reference proteome</keyword>
<name>A0ACC5WQY9_PANGG</name>